<comment type="caution">
    <text evidence="7">The sequence shown here is derived from an EMBL/GenBank/DDBJ whole genome shotgun (WGS) entry which is preliminary data.</text>
</comment>
<dbReference type="InterPro" id="IPR013083">
    <property type="entry name" value="Znf_RING/FYVE/PHD"/>
</dbReference>
<dbReference type="SUPFAM" id="SSF57850">
    <property type="entry name" value="RING/U-box"/>
    <property type="match status" value="1"/>
</dbReference>
<evidence type="ECO:0000313" key="8">
    <source>
        <dbReference type="Proteomes" id="UP000288216"/>
    </source>
</evidence>
<evidence type="ECO:0000256" key="5">
    <source>
        <dbReference type="SAM" id="MobiDB-lite"/>
    </source>
</evidence>
<dbReference type="OrthoDB" id="21204at2759"/>
<dbReference type="Gene3D" id="3.30.40.10">
    <property type="entry name" value="Zinc/RING finger domain, C3HC4 (zinc finger)"/>
    <property type="match status" value="1"/>
</dbReference>
<proteinExistence type="predicted"/>
<dbReference type="PROSITE" id="PS50089">
    <property type="entry name" value="ZF_RING_2"/>
    <property type="match status" value="1"/>
</dbReference>
<dbReference type="SMART" id="SM00184">
    <property type="entry name" value="RING"/>
    <property type="match status" value="1"/>
</dbReference>
<accession>A0A401NUH3</accession>
<keyword evidence="1" id="KW-0479">Metal-binding</keyword>
<dbReference type="AlphaFoldDB" id="A0A401NUH3"/>
<feature type="region of interest" description="Disordered" evidence="5">
    <location>
        <begin position="406"/>
        <end position="454"/>
    </location>
</feature>
<dbReference type="OMA" id="NHSEGEC"/>
<feature type="compositionally biased region" description="Acidic residues" evidence="5">
    <location>
        <begin position="197"/>
        <end position="209"/>
    </location>
</feature>
<name>A0A401NUH3_SCYTO</name>
<gene>
    <name evidence="7" type="ORF">scyTo_0004626</name>
</gene>
<feature type="domain" description="RING-type" evidence="6">
    <location>
        <begin position="626"/>
        <end position="667"/>
    </location>
</feature>
<keyword evidence="3" id="KW-0862">Zinc</keyword>
<evidence type="ECO:0000256" key="3">
    <source>
        <dbReference type="ARBA" id="ARBA00022833"/>
    </source>
</evidence>
<evidence type="ECO:0000259" key="6">
    <source>
        <dbReference type="PROSITE" id="PS50089"/>
    </source>
</evidence>
<organism evidence="7 8">
    <name type="scientific">Scyliorhinus torazame</name>
    <name type="common">Cloudy catshark</name>
    <name type="synonym">Catulus torazame</name>
    <dbReference type="NCBI Taxonomy" id="75743"/>
    <lineage>
        <taxon>Eukaryota</taxon>
        <taxon>Metazoa</taxon>
        <taxon>Chordata</taxon>
        <taxon>Craniata</taxon>
        <taxon>Vertebrata</taxon>
        <taxon>Chondrichthyes</taxon>
        <taxon>Elasmobranchii</taxon>
        <taxon>Galeomorphii</taxon>
        <taxon>Galeoidea</taxon>
        <taxon>Carcharhiniformes</taxon>
        <taxon>Scyliorhinidae</taxon>
        <taxon>Scyliorhinus</taxon>
    </lineage>
</organism>
<dbReference type="PANTHER" id="PTHR45798">
    <property type="entry name" value="RING-H2 FINGER PROTEIN ATL61-RELATED-RELATED"/>
    <property type="match status" value="1"/>
</dbReference>
<feature type="compositionally biased region" description="Polar residues" evidence="5">
    <location>
        <begin position="408"/>
        <end position="422"/>
    </location>
</feature>
<dbReference type="InterPro" id="IPR052788">
    <property type="entry name" value="RING-type_E3_ligase_ATL"/>
</dbReference>
<dbReference type="InterPro" id="IPR001841">
    <property type="entry name" value="Znf_RING"/>
</dbReference>
<dbReference type="Pfam" id="PF13639">
    <property type="entry name" value="zf-RING_2"/>
    <property type="match status" value="1"/>
</dbReference>
<sequence>MDDKWLGLGNVPHNVKPESRKNIAFYFLMGQESGKAAWPRPAGGYQTITGRRYGRRHAYVSFRPSIAKRWNQLKENERQWEGMELNTVSKDNGLSPSRILSTNERLLQCTTCDLTMDTKRDAGCEPPKENTFLSPPLNRRLFQYEPDDFTLPGATEPLGSYSGSQSTESSKWSISNDFFETDSRSPTGIGFVNIDSYEPESSEGEDEDSTIQSSLEKEGKLQKRLDTMLSELEKGVDYLNGLQSYLSAVIHDGNNPQIELPCSVALDNLPNADIGVKGHQTELKEHRKTLPSVGNMEEINGYVRMEDIKDKRERNLDKASLSIQTEGNIFCCMSEQPSSSEMVVRPKVRKERVESHAKRDLHSPDEFYNYCTREMKANVECCGSNCALWNCRSKLHRNSMIGCGFNGKETTGNQKEQTTIQLQEKPEDATAENSFWDDFENDCDKGEESSSLSSDEEWSAIWTSDFVLEQMHSSDESWETLSGVDEQQTEPNSISSSLDEEAFKHCFTVGEQTSLEDGEIPWVAFNEESDSSSSSTDETEGLGQLAHSGLLILDSNNNFEDDSSISEDLDMEWRLLDELGEGLTAQAISSVDPQLLTFMALEERLAQAMEICCNDTIYPAGLEQSCAICCSEYVKEEKVTELPCHHLFHRPCVTLWLQKSGTCPVCRHILASTLPEAATTAFLSEPEIPPSTRDGPAIR</sequence>
<feature type="region of interest" description="Disordered" evidence="5">
    <location>
        <begin position="477"/>
        <end position="496"/>
    </location>
</feature>
<dbReference type="PANTHER" id="PTHR45798:SF97">
    <property type="entry name" value="ALCOHOL-SENSITIVE RING FINGER PROTEIN 1"/>
    <property type="match status" value="1"/>
</dbReference>
<dbReference type="GO" id="GO:0008270">
    <property type="term" value="F:zinc ion binding"/>
    <property type="evidence" value="ECO:0007669"/>
    <property type="project" value="UniProtKB-KW"/>
</dbReference>
<protein>
    <recommendedName>
        <fullName evidence="6">RING-type domain-containing protein</fullName>
    </recommendedName>
</protein>
<feature type="region of interest" description="Disordered" evidence="5">
    <location>
        <begin position="195"/>
        <end position="218"/>
    </location>
</feature>
<feature type="compositionally biased region" description="Polar residues" evidence="5">
    <location>
        <begin position="485"/>
        <end position="496"/>
    </location>
</feature>
<keyword evidence="8" id="KW-1185">Reference proteome</keyword>
<keyword evidence="2 4" id="KW-0863">Zinc-finger</keyword>
<reference evidence="7 8" key="1">
    <citation type="journal article" date="2018" name="Nat. Ecol. Evol.">
        <title>Shark genomes provide insights into elasmobranch evolution and the origin of vertebrates.</title>
        <authorList>
            <person name="Hara Y"/>
            <person name="Yamaguchi K"/>
            <person name="Onimaru K"/>
            <person name="Kadota M"/>
            <person name="Koyanagi M"/>
            <person name="Keeley SD"/>
            <person name="Tatsumi K"/>
            <person name="Tanaka K"/>
            <person name="Motone F"/>
            <person name="Kageyama Y"/>
            <person name="Nozu R"/>
            <person name="Adachi N"/>
            <person name="Nishimura O"/>
            <person name="Nakagawa R"/>
            <person name="Tanegashima C"/>
            <person name="Kiyatake I"/>
            <person name="Matsumoto R"/>
            <person name="Murakumo K"/>
            <person name="Nishida K"/>
            <person name="Terakita A"/>
            <person name="Kuratani S"/>
            <person name="Sato K"/>
            <person name="Hyodo S Kuraku.S."/>
        </authorList>
    </citation>
    <scope>NUCLEOTIDE SEQUENCE [LARGE SCALE GENOMIC DNA]</scope>
</reference>
<evidence type="ECO:0000313" key="7">
    <source>
        <dbReference type="EMBL" id="GCB64543.1"/>
    </source>
</evidence>
<dbReference type="Proteomes" id="UP000288216">
    <property type="component" value="Unassembled WGS sequence"/>
</dbReference>
<evidence type="ECO:0000256" key="4">
    <source>
        <dbReference type="PROSITE-ProRule" id="PRU00175"/>
    </source>
</evidence>
<evidence type="ECO:0000256" key="1">
    <source>
        <dbReference type="ARBA" id="ARBA00022723"/>
    </source>
</evidence>
<dbReference type="STRING" id="75743.A0A401NUH3"/>
<dbReference type="EMBL" id="BFAA01001378">
    <property type="protein sequence ID" value="GCB64543.1"/>
    <property type="molecule type" value="Genomic_DNA"/>
</dbReference>
<evidence type="ECO:0000256" key="2">
    <source>
        <dbReference type="ARBA" id="ARBA00022771"/>
    </source>
</evidence>
<dbReference type="CDD" id="cd16465">
    <property type="entry name" value="RING-H2_PJA1_2"/>
    <property type="match status" value="1"/>
</dbReference>